<protein>
    <submittedName>
        <fullName evidence="1">Uncharacterized protein</fullName>
    </submittedName>
</protein>
<evidence type="ECO:0000313" key="2">
    <source>
        <dbReference type="Proteomes" id="UP000248329"/>
    </source>
</evidence>
<dbReference type="EMBL" id="PQXF01000084">
    <property type="protein sequence ID" value="PXF56786.1"/>
    <property type="molecule type" value="Genomic_DNA"/>
</dbReference>
<dbReference type="Proteomes" id="UP000248329">
    <property type="component" value="Unassembled WGS sequence"/>
</dbReference>
<sequence length="267" mass="30078">MSGDSPMKIEDVRKEWDERSTSYDAYFNTFGGKLDEYLRWKLIKESLPEDKTARILDAGGGTGRVALPLARMGYAVTLCDLSPGQLEVAEEKLRKHGLSEEVEIREADIAALPFPDEFFDLVLAVRGPISLSTDSSKAVVEISRVTKRGGRICVDVSSRYWAAILEYDKDPETALKLIRYELNHACGAHGFGRVFSPRELEEAFERNGIEVTGIYGDFAYHLPEEMRKATKWEERLYNQVTEILERLSRESSVTGMGNDLILVGEKC</sequence>
<accession>A0AC61KYV3</accession>
<gene>
    <name evidence="1" type="ORF">C4B59_16345</name>
</gene>
<proteinExistence type="predicted"/>
<evidence type="ECO:0000313" key="1">
    <source>
        <dbReference type="EMBL" id="PXF56786.1"/>
    </source>
</evidence>
<name>A0AC61KYV3_9EURY</name>
<reference evidence="1" key="1">
    <citation type="submission" date="2018-01" db="EMBL/GenBank/DDBJ databases">
        <authorList>
            <person name="Krukenberg V."/>
        </authorList>
    </citation>
    <scope>NUCLEOTIDE SEQUENCE</scope>
    <source>
        <strain evidence="1">E20ANME2</strain>
    </source>
</reference>
<organism evidence="1 2">
    <name type="scientific">Candidatus Methanogaster sp</name>
    <dbReference type="NCBI Taxonomy" id="3386292"/>
    <lineage>
        <taxon>Archaea</taxon>
        <taxon>Methanobacteriati</taxon>
        <taxon>Methanobacteriota</taxon>
        <taxon>Stenosarchaea group</taxon>
        <taxon>Methanomicrobia</taxon>
        <taxon>Methanosarcinales</taxon>
        <taxon>ANME-2 cluster</taxon>
        <taxon>Candidatus Methanogasteraceae</taxon>
        <taxon>Candidatus Methanogaster</taxon>
    </lineage>
</organism>
<comment type="caution">
    <text evidence="1">The sequence shown here is derived from an EMBL/GenBank/DDBJ whole genome shotgun (WGS) entry which is preliminary data.</text>
</comment>